<evidence type="ECO:0000256" key="1">
    <source>
        <dbReference type="SAM" id="Phobius"/>
    </source>
</evidence>
<keyword evidence="1" id="KW-1133">Transmembrane helix</keyword>
<keyword evidence="1" id="KW-0812">Transmembrane</keyword>
<keyword evidence="3" id="KW-1185">Reference proteome</keyword>
<proteinExistence type="predicted"/>
<evidence type="ECO:0000313" key="2">
    <source>
        <dbReference type="EMBL" id="SMP05199.1"/>
    </source>
</evidence>
<protein>
    <submittedName>
        <fullName evidence="2">Uncharacterized protein</fullName>
    </submittedName>
</protein>
<feature type="transmembrane region" description="Helical" evidence="1">
    <location>
        <begin position="142"/>
        <end position="160"/>
    </location>
</feature>
<feature type="transmembrane region" description="Helical" evidence="1">
    <location>
        <begin position="40"/>
        <end position="58"/>
    </location>
</feature>
<keyword evidence="1" id="KW-0472">Membrane</keyword>
<dbReference type="EMBL" id="FXUA01000001">
    <property type="protein sequence ID" value="SMP05199.1"/>
    <property type="molecule type" value="Genomic_DNA"/>
</dbReference>
<sequence>MNETRIDKIDYVVVALYILIGAFIWVSYEFSLLRQENINMILLALTFGGPFSLFLMYYKRLRIPTVSLIWFVLGISQWYFVEQLKSNPDFNSAIGTFADYDLNLLAMIIIFTVFRTLSLLTTKQEFMMATWFSPKDNRKLNPIDYILTFAGLIILTIVMTEI</sequence>
<feature type="transmembrane region" description="Helical" evidence="1">
    <location>
        <begin position="9"/>
        <end position="28"/>
    </location>
</feature>
<feature type="transmembrane region" description="Helical" evidence="1">
    <location>
        <begin position="63"/>
        <end position="80"/>
    </location>
</feature>
<organism evidence="2 3">
    <name type="scientific">Algoriphagus winogradskyi</name>
    <dbReference type="NCBI Taxonomy" id="237017"/>
    <lineage>
        <taxon>Bacteria</taxon>
        <taxon>Pseudomonadati</taxon>
        <taxon>Bacteroidota</taxon>
        <taxon>Cytophagia</taxon>
        <taxon>Cytophagales</taxon>
        <taxon>Cyclobacteriaceae</taxon>
        <taxon>Algoriphagus</taxon>
    </lineage>
</organism>
<accession>A0ABY1NAX7</accession>
<feature type="transmembrane region" description="Helical" evidence="1">
    <location>
        <begin position="100"/>
        <end position="121"/>
    </location>
</feature>
<name>A0ABY1NAX7_9BACT</name>
<comment type="caution">
    <text evidence="2">The sequence shown here is derived from an EMBL/GenBank/DDBJ whole genome shotgun (WGS) entry which is preliminary data.</text>
</comment>
<gene>
    <name evidence="2" type="ORF">SAMN06265367_101327</name>
</gene>
<dbReference type="Proteomes" id="UP001157915">
    <property type="component" value="Unassembled WGS sequence"/>
</dbReference>
<reference evidence="2 3" key="1">
    <citation type="submission" date="2017-05" db="EMBL/GenBank/DDBJ databases">
        <authorList>
            <person name="Varghese N."/>
            <person name="Submissions S."/>
        </authorList>
    </citation>
    <scope>NUCLEOTIDE SEQUENCE [LARGE SCALE GENOMIC DNA]</scope>
    <source>
        <strain evidence="2 3">DSM 15360</strain>
    </source>
</reference>
<evidence type="ECO:0000313" key="3">
    <source>
        <dbReference type="Proteomes" id="UP001157915"/>
    </source>
</evidence>
<dbReference type="RefSeq" id="WP_283411269.1">
    <property type="nucleotide sequence ID" value="NZ_FXUA01000001.1"/>
</dbReference>